<name>M1WQQ3_9NOST</name>
<dbReference type="EMBL" id="CAIY01000016">
    <property type="protein sequence ID" value="CCH66514.1"/>
    <property type="molecule type" value="Genomic_DNA"/>
</dbReference>
<gene>
    <name evidence="1" type="ORF">RINTHH_3590</name>
</gene>
<comment type="caution">
    <text evidence="1">The sequence shown here is derived from an EMBL/GenBank/DDBJ whole genome shotgun (WGS) entry which is preliminary data.</text>
</comment>
<reference evidence="1 2" key="1">
    <citation type="submission" date="2012-05" db="EMBL/GenBank/DDBJ databases">
        <authorList>
            <person name="Hilton J."/>
        </authorList>
    </citation>
    <scope>NUCLEOTIDE SEQUENCE [LARGE SCALE GENOMIC DNA]</scope>
    <source>
        <strain evidence="1 2">HH01</strain>
    </source>
</reference>
<keyword evidence="2" id="KW-1185">Reference proteome</keyword>
<dbReference type="AlphaFoldDB" id="M1WQQ3"/>
<dbReference type="Proteomes" id="UP000053051">
    <property type="component" value="Unassembled WGS sequence"/>
</dbReference>
<reference evidence="2" key="2">
    <citation type="submission" date="2016-01" db="EMBL/GenBank/DDBJ databases">
        <title>Diatom-associated endosymboitic cyanobacterium lacks core nitrogen metabolism enzymes.</title>
        <authorList>
            <person name="Hilton J.A."/>
            <person name="Foster R.A."/>
            <person name="Tripp H.J."/>
            <person name="Carter B.J."/>
            <person name="Zehr J.P."/>
            <person name="Villareal T.A."/>
        </authorList>
    </citation>
    <scope>NUCLEOTIDE SEQUENCE [LARGE SCALE GENOMIC DNA]</scope>
    <source>
        <strain evidence="2">HH01</strain>
    </source>
</reference>
<evidence type="ECO:0000313" key="2">
    <source>
        <dbReference type="Proteomes" id="UP000053051"/>
    </source>
</evidence>
<proteinExistence type="predicted"/>
<organism evidence="1 2">
    <name type="scientific">Richelia intracellularis HH01</name>
    <dbReference type="NCBI Taxonomy" id="1165094"/>
    <lineage>
        <taxon>Bacteria</taxon>
        <taxon>Bacillati</taxon>
        <taxon>Cyanobacteriota</taxon>
        <taxon>Cyanophyceae</taxon>
        <taxon>Nostocales</taxon>
        <taxon>Nostocaceae</taxon>
        <taxon>Richelia</taxon>
    </lineage>
</organism>
<evidence type="ECO:0000313" key="1">
    <source>
        <dbReference type="EMBL" id="CCH66514.1"/>
    </source>
</evidence>
<sequence>MVLTAQKVRPLITNDTTKVAAAKSLVWSVNSDHQFVVACRIF</sequence>
<accession>M1WQQ3</accession>
<protein>
    <submittedName>
        <fullName evidence="1">Uncharacterized protein</fullName>
    </submittedName>
</protein>